<evidence type="ECO:0000313" key="3">
    <source>
        <dbReference type="Proteomes" id="UP000323426"/>
    </source>
</evidence>
<dbReference type="InterPro" id="IPR021533">
    <property type="entry name" value="PepSY-like"/>
</dbReference>
<dbReference type="EMBL" id="VWSF01000020">
    <property type="protein sequence ID" value="KAA5541687.1"/>
    <property type="molecule type" value="Genomic_DNA"/>
</dbReference>
<evidence type="ECO:0000313" key="2">
    <source>
        <dbReference type="EMBL" id="KAA5541687.1"/>
    </source>
</evidence>
<dbReference type="Proteomes" id="UP000323426">
    <property type="component" value="Unassembled WGS sequence"/>
</dbReference>
<sequence>MRNKIFLGAGMLAVMFLFGCEKEQIISKNDLPQPAKDFISTHFAGVGIASVEKESDILEKTYDVILSNGTSLDFNEDGACTEIDGHTDKIPDSVVPTKILEYVQTNYAADFITSWEKDDSQQDIELASKLELKFGQESNFLQLEN</sequence>
<proteinExistence type="predicted"/>
<dbReference type="AlphaFoldDB" id="A0A5M6D2E9"/>
<reference evidence="2 3" key="1">
    <citation type="submission" date="2019-09" db="EMBL/GenBank/DDBJ databases">
        <title>Genome sequence and assembly of Adhaeribacter sp.</title>
        <authorList>
            <person name="Chhetri G."/>
        </authorList>
    </citation>
    <scope>NUCLEOTIDE SEQUENCE [LARGE SCALE GENOMIC DNA]</scope>
    <source>
        <strain evidence="2 3">DK36</strain>
    </source>
</reference>
<name>A0A5M6D2E9_9BACT</name>
<dbReference type="RefSeq" id="WP_150091326.1">
    <property type="nucleotide sequence ID" value="NZ_VWSF01000020.1"/>
</dbReference>
<feature type="domain" description="Putative beta-lactamase-inhibitor-like PepSY-like" evidence="1">
    <location>
        <begin position="60"/>
        <end position="141"/>
    </location>
</feature>
<dbReference type="Gene3D" id="3.40.1420.30">
    <property type="match status" value="1"/>
</dbReference>
<keyword evidence="3" id="KW-1185">Reference proteome</keyword>
<dbReference type="SUPFAM" id="SSF160574">
    <property type="entry name" value="BT0923-like"/>
    <property type="match status" value="1"/>
</dbReference>
<organism evidence="2 3">
    <name type="scientific">Adhaeribacter rhizoryzae</name>
    <dbReference type="NCBI Taxonomy" id="2607907"/>
    <lineage>
        <taxon>Bacteria</taxon>
        <taxon>Pseudomonadati</taxon>
        <taxon>Bacteroidota</taxon>
        <taxon>Cytophagia</taxon>
        <taxon>Cytophagales</taxon>
        <taxon>Hymenobacteraceae</taxon>
        <taxon>Adhaeribacter</taxon>
    </lineage>
</organism>
<comment type="caution">
    <text evidence="2">The sequence shown here is derived from an EMBL/GenBank/DDBJ whole genome shotgun (WGS) entry which is preliminary data.</text>
</comment>
<evidence type="ECO:0000259" key="1">
    <source>
        <dbReference type="Pfam" id="PF11396"/>
    </source>
</evidence>
<dbReference type="Pfam" id="PF11396">
    <property type="entry name" value="PepSY_like"/>
    <property type="match status" value="1"/>
</dbReference>
<protein>
    <recommendedName>
        <fullName evidence="1">Putative beta-lactamase-inhibitor-like PepSY-like domain-containing protein</fullName>
    </recommendedName>
</protein>
<accession>A0A5M6D2E9</accession>
<dbReference type="PROSITE" id="PS51257">
    <property type="entry name" value="PROKAR_LIPOPROTEIN"/>
    <property type="match status" value="1"/>
</dbReference>
<gene>
    <name evidence="2" type="ORF">F0145_20170</name>
</gene>